<evidence type="ECO:0000259" key="4">
    <source>
        <dbReference type="Pfam" id="PF07553"/>
    </source>
</evidence>
<name>A0A401UXB2_9CELL</name>
<sequence>MTQQFPGPQPQPGPHPAPMSDEHAPHPALPPYGVPPTAATSPVDPNAPKRPWYTKKRVIIPGALLLLFIIIGALGGGGDEDSDRVAGATQSAAPTEKTAAEIAADAEAEAERKAQEEADAAAKAEEARLAEEQRLAEEAAAAEAAAAEAARVGTVSQQNAYASAKSYLDFKGFSRAGIIEQLTSEYGEGFPPADAEFAIARLEAEGGVDWNAEAAQAAQSYLEFKAFSRQGLIEQLTSEYGEGFTREQAEYGVNTTGL</sequence>
<feature type="transmembrane region" description="Helical" evidence="3">
    <location>
        <begin position="58"/>
        <end position="76"/>
    </location>
</feature>
<organism evidence="5 6">
    <name type="scientific">Cellulomonas algicola</name>
    <dbReference type="NCBI Taxonomy" id="2071633"/>
    <lineage>
        <taxon>Bacteria</taxon>
        <taxon>Bacillati</taxon>
        <taxon>Actinomycetota</taxon>
        <taxon>Actinomycetes</taxon>
        <taxon>Micrococcales</taxon>
        <taxon>Cellulomonadaceae</taxon>
        <taxon>Cellulomonas</taxon>
    </lineage>
</organism>
<keyword evidence="3" id="KW-0812">Transmembrane</keyword>
<feature type="coiled-coil region" evidence="1">
    <location>
        <begin position="103"/>
        <end position="142"/>
    </location>
</feature>
<feature type="region of interest" description="Disordered" evidence="2">
    <location>
        <begin position="1"/>
        <end position="50"/>
    </location>
</feature>
<protein>
    <recommendedName>
        <fullName evidence="4">Putative host cell surface-exposed lipoprotein Ltp-like HTH region domain-containing protein</fullName>
    </recommendedName>
</protein>
<keyword evidence="6" id="KW-1185">Reference proteome</keyword>
<keyword evidence="1" id="KW-0175">Coiled coil</keyword>
<dbReference type="Gene3D" id="1.10.10.10">
    <property type="entry name" value="Winged helix-like DNA-binding domain superfamily/Winged helix DNA-binding domain"/>
    <property type="match status" value="2"/>
</dbReference>
<keyword evidence="3" id="KW-1133">Transmembrane helix</keyword>
<dbReference type="Proteomes" id="UP000288246">
    <property type="component" value="Unassembled WGS sequence"/>
</dbReference>
<feature type="domain" description="Putative host cell surface-exposed lipoprotein Ltp-like HTH region" evidence="4">
    <location>
        <begin position="157"/>
        <end position="201"/>
    </location>
</feature>
<comment type="caution">
    <text evidence="5">The sequence shown here is derived from an EMBL/GenBank/DDBJ whole genome shotgun (WGS) entry which is preliminary data.</text>
</comment>
<evidence type="ECO:0000313" key="6">
    <source>
        <dbReference type="Proteomes" id="UP000288246"/>
    </source>
</evidence>
<feature type="domain" description="Putative host cell surface-exposed lipoprotein Ltp-like HTH region" evidence="4">
    <location>
        <begin position="209"/>
        <end position="254"/>
    </location>
</feature>
<dbReference type="Pfam" id="PF07553">
    <property type="entry name" value="Lipoprotein_Ltp"/>
    <property type="match status" value="2"/>
</dbReference>
<evidence type="ECO:0000256" key="1">
    <source>
        <dbReference type="SAM" id="Coils"/>
    </source>
</evidence>
<feature type="compositionally biased region" description="Pro residues" evidence="2">
    <location>
        <begin position="7"/>
        <end position="17"/>
    </location>
</feature>
<gene>
    <name evidence="5" type="ORF">CTKZ_08830</name>
</gene>
<dbReference type="AlphaFoldDB" id="A0A401UXB2"/>
<evidence type="ECO:0000256" key="3">
    <source>
        <dbReference type="SAM" id="Phobius"/>
    </source>
</evidence>
<reference evidence="5 6" key="1">
    <citation type="submission" date="2018-11" db="EMBL/GenBank/DDBJ databases">
        <title>Draft genome sequence of Cellulomonas takizawaensis strain TKZ-21.</title>
        <authorList>
            <person name="Yamamura H."/>
            <person name="Hayashi T."/>
            <person name="Hamada M."/>
            <person name="Serisawa Y."/>
            <person name="Matsuyama K."/>
            <person name="Nakagawa Y."/>
            <person name="Otoguro M."/>
            <person name="Yanagida F."/>
            <person name="Hayakawa M."/>
        </authorList>
    </citation>
    <scope>NUCLEOTIDE SEQUENCE [LARGE SCALE GENOMIC DNA]</scope>
    <source>
        <strain evidence="5 6">TKZ-21</strain>
    </source>
</reference>
<evidence type="ECO:0000256" key="2">
    <source>
        <dbReference type="SAM" id="MobiDB-lite"/>
    </source>
</evidence>
<accession>A0A401UXB2</accession>
<evidence type="ECO:0000313" key="5">
    <source>
        <dbReference type="EMBL" id="GCD19321.1"/>
    </source>
</evidence>
<feature type="region of interest" description="Disordered" evidence="2">
    <location>
        <begin position="79"/>
        <end position="98"/>
    </location>
</feature>
<keyword evidence="3" id="KW-0472">Membrane</keyword>
<dbReference type="InterPro" id="IPR036388">
    <property type="entry name" value="WH-like_DNA-bd_sf"/>
</dbReference>
<dbReference type="OrthoDB" id="2004788at2"/>
<dbReference type="EMBL" id="BHYL01000059">
    <property type="protein sequence ID" value="GCD19321.1"/>
    <property type="molecule type" value="Genomic_DNA"/>
</dbReference>
<proteinExistence type="predicted"/>
<dbReference type="InterPro" id="IPR011434">
    <property type="entry name" value="Ltp-like_HTH"/>
</dbReference>
<dbReference type="RefSeq" id="WP_124341856.1">
    <property type="nucleotide sequence ID" value="NZ_BHYL01000059.1"/>
</dbReference>